<keyword evidence="2" id="KW-0119">Carbohydrate metabolism</keyword>
<evidence type="ECO:0000256" key="2">
    <source>
        <dbReference type="ARBA" id="ARBA00022629"/>
    </source>
</evidence>
<dbReference type="InterPro" id="IPR050406">
    <property type="entry name" value="FGGY_Carb_Kinase"/>
</dbReference>
<dbReference type="Gene3D" id="3.30.420.40">
    <property type="match status" value="2"/>
</dbReference>
<dbReference type="RefSeq" id="WP_343884215.1">
    <property type="nucleotide sequence ID" value="NZ_BAAAKI010000001.1"/>
</dbReference>
<keyword evidence="8" id="KW-1185">Reference proteome</keyword>
<accession>A0ABW1X0N2</accession>
<dbReference type="SUPFAM" id="SSF53067">
    <property type="entry name" value="Actin-like ATPase domain"/>
    <property type="match status" value="2"/>
</dbReference>
<dbReference type="PANTHER" id="PTHR43095:SF5">
    <property type="entry name" value="XYLULOSE KINASE"/>
    <property type="match status" value="1"/>
</dbReference>
<proteinExistence type="inferred from homology"/>
<sequence>MCVRETDPLVISLDSSTTATKAVVVDAQGKVVGQGKREIPLSSPHSAWFEHDPRDWWTSTNEAIHEAVWQLSPGQRERVAALAMTHQRESFAPFDEQGNPLRPGILWLDGRAAEQILAFGTDEIHALSGKPADITPALYKLAWLKQNEPDVLPRAHKIMDVHGYLVWSLTGRWTSSVACADSLGLFDISAQTWSPKLLDLAGVREDQMADLVRPGEYIGDVLPEVREAWGILQDLPVVAGCGDGQAAGIGAAVVEPGVAYLNLGTAVNAGVQSDEYVYGPAYRTLASGVPDTFVLEILQSSGSYLATWFRQAMGKAELNGRPDPELEAAAERVSAGCGGLFTLPYWQAVQSPYWDPIARGAQVGWRGSHDKAAMYRSILEAIGMEMGRNLRWMQESTGVPITTIRAMGGGTRSPLWRKIMTDTIGLPITACTEDEIGAVGAACLGMAFTGVHGDNSVVTSAKAMAHFGDTTEPDEALHQRYQEAAEIQGKLYEALRPVVQEIHGFAQKYPNEAELTVEGA</sequence>
<name>A0ABW1X0N2_9ACTN</name>
<evidence type="ECO:0000259" key="5">
    <source>
        <dbReference type="Pfam" id="PF00370"/>
    </source>
</evidence>
<dbReference type="CDD" id="cd07779">
    <property type="entry name" value="ASKHA_NBD_FGGY_YgcE-like"/>
    <property type="match status" value="1"/>
</dbReference>
<organism evidence="7 8">
    <name type="scientific">Luteococcus sanguinis</name>
    <dbReference type="NCBI Taxonomy" id="174038"/>
    <lineage>
        <taxon>Bacteria</taxon>
        <taxon>Bacillati</taxon>
        <taxon>Actinomycetota</taxon>
        <taxon>Actinomycetes</taxon>
        <taxon>Propionibacteriales</taxon>
        <taxon>Propionibacteriaceae</taxon>
        <taxon>Luteococcus</taxon>
    </lineage>
</organism>
<dbReference type="Pfam" id="PF00370">
    <property type="entry name" value="FGGY_N"/>
    <property type="match status" value="1"/>
</dbReference>
<keyword evidence="2" id="KW-0859">Xylose metabolism</keyword>
<evidence type="ECO:0000313" key="8">
    <source>
        <dbReference type="Proteomes" id="UP001596266"/>
    </source>
</evidence>
<reference evidence="8" key="1">
    <citation type="journal article" date="2019" name="Int. J. Syst. Evol. Microbiol.">
        <title>The Global Catalogue of Microorganisms (GCM) 10K type strain sequencing project: providing services to taxonomists for standard genome sequencing and annotation.</title>
        <authorList>
            <consortium name="The Broad Institute Genomics Platform"/>
            <consortium name="The Broad Institute Genome Sequencing Center for Infectious Disease"/>
            <person name="Wu L."/>
            <person name="Ma J."/>
        </authorList>
    </citation>
    <scope>NUCLEOTIDE SEQUENCE [LARGE SCALE GENOMIC DNA]</scope>
    <source>
        <strain evidence="8">CGMCC 1.15277</strain>
    </source>
</reference>
<dbReference type="PIRSF" id="PIRSF000538">
    <property type="entry name" value="GlpK"/>
    <property type="match status" value="1"/>
</dbReference>
<dbReference type="GO" id="GO:0016301">
    <property type="term" value="F:kinase activity"/>
    <property type="evidence" value="ECO:0007669"/>
    <property type="project" value="UniProtKB-KW"/>
</dbReference>
<dbReference type="InterPro" id="IPR018485">
    <property type="entry name" value="FGGY_C"/>
</dbReference>
<gene>
    <name evidence="7" type="ORF">ACFP57_07280</name>
</gene>
<dbReference type="InterPro" id="IPR043129">
    <property type="entry name" value="ATPase_NBD"/>
</dbReference>
<dbReference type="EMBL" id="JBHSUA010000015">
    <property type="protein sequence ID" value="MFC6396787.1"/>
    <property type="molecule type" value="Genomic_DNA"/>
</dbReference>
<keyword evidence="4 7" id="KW-0418">Kinase</keyword>
<dbReference type="InterPro" id="IPR000577">
    <property type="entry name" value="Carb_kinase_FGGY"/>
</dbReference>
<evidence type="ECO:0000256" key="4">
    <source>
        <dbReference type="ARBA" id="ARBA00022777"/>
    </source>
</evidence>
<comment type="similarity">
    <text evidence="1">Belongs to the FGGY kinase family.</text>
</comment>
<evidence type="ECO:0000313" key="7">
    <source>
        <dbReference type="EMBL" id="MFC6396787.1"/>
    </source>
</evidence>
<evidence type="ECO:0000259" key="6">
    <source>
        <dbReference type="Pfam" id="PF02782"/>
    </source>
</evidence>
<keyword evidence="3" id="KW-0808">Transferase</keyword>
<feature type="domain" description="Carbohydrate kinase FGGY N-terminal" evidence="5">
    <location>
        <begin position="10"/>
        <end position="250"/>
    </location>
</feature>
<protein>
    <submittedName>
        <fullName evidence="7">FGGY-family carbohydrate kinase</fullName>
    </submittedName>
</protein>
<dbReference type="Pfam" id="PF02782">
    <property type="entry name" value="FGGY_C"/>
    <property type="match status" value="1"/>
</dbReference>
<dbReference type="Proteomes" id="UP001596266">
    <property type="component" value="Unassembled WGS sequence"/>
</dbReference>
<evidence type="ECO:0000256" key="1">
    <source>
        <dbReference type="ARBA" id="ARBA00009156"/>
    </source>
</evidence>
<comment type="caution">
    <text evidence="7">The sequence shown here is derived from an EMBL/GenBank/DDBJ whole genome shotgun (WGS) entry which is preliminary data.</text>
</comment>
<evidence type="ECO:0000256" key="3">
    <source>
        <dbReference type="ARBA" id="ARBA00022679"/>
    </source>
</evidence>
<feature type="domain" description="Carbohydrate kinase FGGY C-terminal" evidence="6">
    <location>
        <begin position="260"/>
        <end position="446"/>
    </location>
</feature>
<dbReference type="InterPro" id="IPR018484">
    <property type="entry name" value="FGGY_N"/>
</dbReference>
<dbReference type="PANTHER" id="PTHR43095">
    <property type="entry name" value="SUGAR KINASE"/>
    <property type="match status" value="1"/>
</dbReference>